<evidence type="ECO:0000256" key="1">
    <source>
        <dbReference type="ARBA" id="ARBA00030291"/>
    </source>
</evidence>
<dbReference type="SUPFAM" id="SSF54593">
    <property type="entry name" value="Glyoxalase/Bleomycin resistance protein/Dihydroxybiphenyl dioxygenase"/>
    <property type="match status" value="1"/>
</dbReference>
<dbReference type="GO" id="GO:0019243">
    <property type="term" value="P:methylglyoxal catabolic process to D-lactate via S-lactoyl-glutathione"/>
    <property type="evidence" value="ECO:0007669"/>
    <property type="project" value="TreeGrafter"/>
</dbReference>
<evidence type="ECO:0000313" key="6">
    <source>
        <dbReference type="EMBL" id="EGK02038.1"/>
    </source>
</evidence>
<name>F5ISU3_9BACT</name>
<dbReference type="Gene3D" id="3.10.180.10">
    <property type="entry name" value="2,3-Dihydroxybiphenyl 1,2-Dioxygenase, domain 1"/>
    <property type="match status" value="1"/>
</dbReference>
<dbReference type="GO" id="GO:0004462">
    <property type="term" value="F:lactoylglutathione lyase activity"/>
    <property type="evidence" value="ECO:0007669"/>
    <property type="project" value="TreeGrafter"/>
</dbReference>
<dbReference type="InterPro" id="IPR004360">
    <property type="entry name" value="Glyas_Fos-R_dOase_dom"/>
</dbReference>
<dbReference type="PANTHER" id="PTHR46036:SF5">
    <property type="entry name" value="LACTOYLGLUTATHIONE LYASE"/>
    <property type="match status" value="1"/>
</dbReference>
<evidence type="ECO:0000256" key="4">
    <source>
        <dbReference type="ARBA" id="ARBA00033298"/>
    </source>
</evidence>
<dbReference type="InterPro" id="IPR037523">
    <property type="entry name" value="VOC_core"/>
</dbReference>
<sequence length="139" mass="16411">MLIFVVHHQNKTIMEIKGRFDHFNINVTDLDKSIAFYHKALGLKEIKRKEAGDGSFILVYLGDNFNSFSLELTWLRDHPQPYELGDNESHLCIRVEGDYDQVREFHREMGCVCYENHNMGLYFINDPDDYWIEVLPVIL</sequence>
<evidence type="ECO:0000259" key="5">
    <source>
        <dbReference type="PROSITE" id="PS51819"/>
    </source>
</evidence>
<protein>
    <recommendedName>
        <fullName evidence="2">Aldoketomutase</fullName>
    </recommendedName>
    <alternativeName>
        <fullName evidence="1">Ketone-aldehyde mutase</fullName>
    </alternativeName>
    <alternativeName>
        <fullName evidence="3">Methylglyoxalase</fullName>
    </alternativeName>
    <alternativeName>
        <fullName evidence="4">S-D-lactoylglutathione methylglyoxal lyase</fullName>
    </alternativeName>
</protein>
<dbReference type="InterPro" id="IPR029068">
    <property type="entry name" value="Glyas_Bleomycin-R_OHBP_Dase"/>
</dbReference>
<comment type="caution">
    <text evidence="6">The sequence shown here is derived from an EMBL/GenBank/DDBJ whole genome shotgun (WGS) entry which is preliminary data.</text>
</comment>
<proteinExistence type="predicted"/>
<keyword evidence="7" id="KW-1185">Reference proteome</keyword>
<dbReference type="Pfam" id="PF00903">
    <property type="entry name" value="Glyoxalase"/>
    <property type="match status" value="1"/>
</dbReference>
<dbReference type="STRING" id="742766.HMPREF9455_00160"/>
<dbReference type="PROSITE" id="PS51819">
    <property type="entry name" value="VOC"/>
    <property type="match status" value="1"/>
</dbReference>
<dbReference type="EMBL" id="ADLV01000002">
    <property type="protein sequence ID" value="EGK02038.1"/>
    <property type="molecule type" value="Genomic_DNA"/>
</dbReference>
<feature type="domain" description="VOC" evidence="5">
    <location>
        <begin position="19"/>
        <end position="139"/>
    </location>
</feature>
<dbReference type="Proteomes" id="UP000004913">
    <property type="component" value="Unassembled WGS sequence"/>
</dbReference>
<dbReference type="PANTHER" id="PTHR46036">
    <property type="entry name" value="LACTOYLGLUTATHIONE LYASE"/>
    <property type="match status" value="1"/>
</dbReference>
<dbReference type="eggNOG" id="COG0346">
    <property type="taxonomic scope" value="Bacteria"/>
</dbReference>
<dbReference type="AlphaFoldDB" id="F5ISU3"/>
<reference evidence="6 7" key="1">
    <citation type="submission" date="2011-04" db="EMBL/GenBank/DDBJ databases">
        <title>The Genome Sequence of Dysgonomonas gadei ATCC BAA-286.</title>
        <authorList>
            <consortium name="The Broad Institute Genome Sequencing Platform"/>
            <person name="Earl A."/>
            <person name="Ward D."/>
            <person name="Feldgarden M."/>
            <person name="Gevers D."/>
            <person name="Pudlo N."/>
            <person name="Martens E."/>
            <person name="Allen-Vercoe E."/>
            <person name="Young S.K."/>
            <person name="Zeng Q."/>
            <person name="Gargeya S."/>
            <person name="Fitzgerald M."/>
            <person name="Haas B."/>
            <person name="Abouelleil A."/>
            <person name="Alvarado L."/>
            <person name="Arachchi H.M."/>
            <person name="Berlin A."/>
            <person name="Brown A."/>
            <person name="Chapman S.B."/>
            <person name="Chen Z."/>
            <person name="Dunbar C."/>
            <person name="Freedman E."/>
            <person name="Gearin G."/>
            <person name="Gellesch M."/>
            <person name="Goldberg J."/>
            <person name="Griggs A."/>
            <person name="Gujja S."/>
            <person name="Heiman D."/>
            <person name="Howarth C."/>
            <person name="Larson L."/>
            <person name="Lui A."/>
            <person name="MacDonald P.J.P."/>
            <person name="Mehta T."/>
            <person name="Montmayeur A."/>
            <person name="Murphy C."/>
            <person name="Neiman D."/>
            <person name="Pearson M."/>
            <person name="Priest M."/>
            <person name="Roberts A."/>
            <person name="Saif S."/>
            <person name="Shea T."/>
            <person name="Shenoy N."/>
            <person name="Sisk P."/>
            <person name="Stolte C."/>
            <person name="Sykes S."/>
            <person name="Yandava C."/>
            <person name="Wortman J."/>
            <person name="Nusbaum C."/>
            <person name="Birren B."/>
        </authorList>
    </citation>
    <scope>NUCLEOTIDE SEQUENCE [LARGE SCALE GENOMIC DNA]</scope>
    <source>
        <strain evidence="6 7">ATCC BAA-286</strain>
    </source>
</reference>
<accession>F5ISU3</accession>
<gene>
    <name evidence="6" type="ORF">HMPREF9455_00160</name>
</gene>
<organism evidence="6 7">
    <name type="scientific">Dysgonomonas gadei ATCC BAA-286</name>
    <dbReference type="NCBI Taxonomy" id="742766"/>
    <lineage>
        <taxon>Bacteria</taxon>
        <taxon>Pseudomonadati</taxon>
        <taxon>Bacteroidota</taxon>
        <taxon>Bacteroidia</taxon>
        <taxon>Bacteroidales</taxon>
        <taxon>Dysgonomonadaceae</taxon>
        <taxon>Dysgonomonas</taxon>
    </lineage>
</organism>
<dbReference type="GO" id="GO:0005737">
    <property type="term" value="C:cytoplasm"/>
    <property type="evidence" value="ECO:0007669"/>
    <property type="project" value="TreeGrafter"/>
</dbReference>
<evidence type="ECO:0000313" key="7">
    <source>
        <dbReference type="Proteomes" id="UP000004913"/>
    </source>
</evidence>
<evidence type="ECO:0000256" key="2">
    <source>
        <dbReference type="ARBA" id="ARBA00030892"/>
    </source>
</evidence>
<evidence type="ECO:0000256" key="3">
    <source>
        <dbReference type="ARBA" id="ARBA00032460"/>
    </source>
</evidence>
<dbReference type="HOGENOM" id="CLU_046006_8_4_10"/>